<reference evidence="3" key="1">
    <citation type="journal article" date="2016" name="Nat. Biotechnol.">
        <title>Sequencing wild and cultivated cassava and related species reveals extensive interspecific hybridization and genetic diversity.</title>
        <authorList>
            <person name="Bredeson J.V."/>
            <person name="Lyons J.B."/>
            <person name="Prochnik S.E."/>
            <person name="Wu G.A."/>
            <person name="Ha C.M."/>
            <person name="Edsinger-Gonzales E."/>
            <person name="Grimwood J."/>
            <person name="Schmutz J."/>
            <person name="Rabbi I.Y."/>
            <person name="Egesi C."/>
            <person name="Nauluvula P."/>
            <person name="Lebot V."/>
            <person name="Ndunguru J."/>
            <person name="Mkamilo G."/>
            <person name="Bart R.S."/>
            <person name="Setter T.L."/>
            <person name="Gleadow R.M."/>
            <person name="Kulakow P."/>
            <person name="Ferguson M.E."/>
            <person name="Rounsley S."/>
            <person name="Rokhsar D.S."/>
        </authorList>
    </citation>
    <scope>NUCLEOTIDE SEQUENCE [LARGE SCALE GENOMIC DNA]</scope>
    <source>
        <strain evidence="3">cv. AM560-2</strain>
    </source>
</reference>
<accession>A0A2C9U4H6</accession>
<dbReference type="PROSITE" id="PS50053">
    <property type="entry name" value="UBIQUITIN_2"/>
    <property type="match status" value="1"/>
</dbReference>
<organism evidence="2 3">
    <name type="scientific">Manihot esculenta</name>
    <name type="common">Cassava</name>
    <name type="synonym">Jatropha manihot</name>
    <dbReference type="NCBI Taxonomy" id="3983"/>
    <lineage>
        <taxon>Eukaryota</taxon>
        <taxon>Viridiplantae</taxon>
        <taxon>Streptophyta</taxon>
        <taxon>Embryophyta</taxon>
        <taxon>Tracheophyta</taxon>
        <taxon>Spermatophyta</taxon>
        <taxon>Magnoliopsida</taxon>
        <taxon>eudicotyledons</taxon>
        <taxon>Gunneridae</taxon>
        <taxon>Pentapetalae</taxon>
        <taxon>rosids</taxon>
        <taxon>fabids</taxon>
        <taxon>Malpighiales</taxon>
        <taxon>Euphorbiaceae</taxon>
        <taxon>Crotonoideae</taxon>
        <taxon>Manihoteae</taxon>
        <taxon>Manihot</taxon>
    </lineage>
</organism>
<dbReference type="InterPro" id="IPR022617">
    <property type="entry name" value="Rad60/SUMO-like_dom"/>
</dbReference>
<feature type="domain" description="Ubiquitin-like" evidence="1">
    <location>
        <begin position="8"/>
        <end position="83"/>
    </location>
</feature>
<dbReference type="Gramene" id="Manes.17G035500.1.v8.1">
    <property type="protein sequence ID" value="Manes.17G035500.1.v8.1.CDS"/>
    <property type="gene ID" value="Manes.17G035500.v8.1"/>
</dbReference>
<dbReference type="Pfam" id="PF11976">
    <property type="entry name" value="Rad60-SLD"/>
    <property type="match status" value="1"/>
</dbReference>
<sequence>MDRPAEGINVTVRSQDGQEKHYRIKLGTPIAKLLRYYCDTKQLEYYTMVFLIKGRRFNQTKTPAELNLKDGVQIEAFMHQNGGGCKGV</sequence>
<dbReference type="Gene3D" id="3.10.20.90">
    <property type="entry name" value="Phosphatidylinositol 3-kinase Catalytic Subunit, Chain A, domain 1"/>
    <property type="match status" value="1"/>
</dbReference>
<dbReference type="Proteomes" id="UP000091857">
    <property type="component" value="Chromosome 17"/>
</dbReference>
<evidence type="ECO:0000313" key="3">
    <source>
        <dbReference type="Proteomes" id="UP000091857"/>
    </source>
</evidence>
<keyword evidence="3" id="KW-1185">Reference proteome</keyword>
<dbReference type="AlphaFoldDB" id="A0A2C9U4H6"/>
<dbReference type="GO" id="GO:0044389">
    <property type="term" value="F:ubiquitin-like protein ligase binding"/>
    <property type="evidence" value="ECO:0000318"/>
    <property type="project" value="GO_Central"/>
</dbReference>
<dbReference type="GO" id="GO:0031386">
    <property type="term" value="F:protein tag activity"/>
    <property type="evidence" value="ECO:0000318"/>
    <property type="project" value="GO_Central"/>
</dbReference>
<evidence type="ECO:0000313" key="2">
    <source>
        <dbReference type="EMBL" id="OAY24687.1"/>
    </source>
</evidence>
<dbReference type="InterPro" id="IPR000626">
    <property type="entry name" value="Ubiquitin-like_dom"/>
</dbReference>
<dbReference type="STRING" id="3983.A0A2C9U4H6"/>
<proteinExistence type="predicted"/>
<dbReference type="GO" id="GO:0016925">
    <property type="term" value="P:protein sumoylation"/>
    <property type="evidence" value="ECO:0000318"/>
    <property type="project" value="GO_Central"/>
</dbReference>
<name>A0A2C9U4H6_MANES</name>
<dbReference type="SUPFAM" id="SSF54236">
    <property type="entry name" value="Ubiquitin-like"/>
    <property type="match status" value="1"/>
</dbReference>
<gene>
    <name evidence="2" type="ORF">MANES_17G035500v8</name>
</gene>
<comment type="caution">
    <text evidence="2">The sequence shown here is derived from an EMBL/GenBank/DDBJ whole genome shotgun (WGS) entry which is preliminary data.</text>
</comment>
<dbReference type="EMBL" id="CM004403">
    <property type="protein sequence ID" value="OAY24687.1"/>
    <property type="molecule type" value="Genomic_DNA"/>
</dbReference>
<evidence type="ECO:0000259" key="1">
    <source>
        <dbReference type="PROSITE" id="PS50053"/>
    </source>
</evidence>
<dbReference type="InterPro" id="IPR029071">
    <property type="entry name" value="Ubiquitin-like_domsf"/>
</dbReference>
<dbReference type="PANTHER" id="PTHR10562">
    <property type="entry name" value="SMALL UBIQUITIN-RELATED MODIFIER"/>
    <property type="match status" value="1"/>
</dbReference>
<dbReference type="GO" id="GO:0005634">
    <property type="term" value="C:nucleus"/>
    <property type="evidence" value="ECO:0000318"/>
    <property type="project" value="GO_Central"/>
</dbReference>
<protein>
    <recommendedName>
        <fullName evidence="1">Ubiquitin-like domain-containing protein</fullName>
    </recommendedName>
</protein>